<feature type="region of interest" description="Disordered" evidence="3">
    <location>
        <begin position="897"/>
        <end position="922"/>
    </location>
</feature>
<feature type="compositionally biased region" description="Basic and acidic residues" evidence="3">
    <location>
        <begin position="901"/>
        <end position="915"/>
    </location>
</feature>
<comment type="subcellular location">
    <subcellularLocation>
        <location evidence="1">Nucleus</location>
    </subcellularLocation>
</comment>
<organism evidence="5 6">
    <name type="scientific">Coregonus suidteri</name>
    <dbReference type="NCBI Taxonomy" id="861788"/>
    <lineage>
        <taxon>Eukaryota</taxon>
        <taxon>Metazoa</taxon>
        <taxon>Chordata</taxon>
        <taxon>Craniata</taxon>
        <taxon>Vertebrata</taxon>
        <taxon>Euteleostomi</taxon>
        <taxon>Actinopterygii</taxon>
        <taxon>Neopterygii</taxon>
        <taxon>Teleostei</taxon>
        <taxon>Protacanthopterygii</taxon>
        <taxon>Salmoniformes</taxon>
        <taxon>Salmonidae</taxon>
        <taxon>Coregoninae</taxon>
        <taxon>Coregonus</taxon>
    </lineage>
</organism>
<feature type="region of interest" description="Disordered" evidence="3">
    <location>
        <begin position="89"/>
        <end position="109"/>
    </location>
</feature>
<dbReference type="InterPro" id="IPR001478">
    <property type="entry name" value="PDZ"/>
</dbReference>
<feature type="compositionally biased region" description="Basic and acidic residues" evidence="3">
    <location>
        <begin position="151"/>
        <end position="165"/>
    </location>
</feature>
<dbReference type="GO" id="GO:0005634">
    <property type="term" value="C:nucleus"/>
    <property type="evidence" value="ECO:0007669"/>
    <property type="project" value="UniProtKB-SubCell"/>
</dbReference>
<sequence length="1058" mass="110618">MAEEEETREVLFSDWSGPEKQGMTLEQSGEGEIYVKEVKMESPAGRTGRVHEGDQIVGATIYFDNMSSEETAELLKTLNKHKVGLKLQNKDKSPCRSPMGTLSPSRSPMGTLTYEGKGRFGGSSQDNILSGDDEDYKRIYSKKIKPRLKSEDLAEGVDVRTERHSSTSTDGSTITTITRRITTYTVDMPGGVDEQLELTGPEQSGGDSSSSQIRVLHGSGSPSGIGGGLVAGELGGDGVSFTGPHVTSSSEKHWSTGGVKTTAVTREMEVGDGGAAGIRFKGPSFGMSGAKGQGEFGLCRRGEQGDGSFLVSGGSGDYQAGSASVTVPGRTTNISSSAISMGEGEVRGVDVNLPGRGSADWVGGLVPEITVSDQQMRGSASLSGGNQGGVSLPNKPGIDTGLNGGKISTDIRAPKLDINTPGIKESGSVKMSVKGQSIKETTIESESKLKGGIKIPSFGLNTGGAESDGDVKLPQVKGTVDVSVPGVDVDVSGPSMNVKGGKKMGGVDIKAPKVQGSGVDIEGPEGGFKIPKVKMPSFGIKGAGREGPAVDVNLPKADIDHKAPKVDIKGPSISGPKISMPDVDINLKGPKVKGDVNVSLPKLEGDIKAPKVDIEGPDIDVEGLEGGFKMPKIKMPSFGIKGPKVEGDVDVKLPKGEIDIKGPNVNIKGLALDIEDPDGKIKVPKFKMPSMSGPKISTPEMDISLKGPKLKGDVDMSVPKIKGDISAPKVDIGGPDVDIEGSGGFKMPKMKMPSFGFKGPKLEGPDVDVNLPKADIDIKAPKVDIKGPELDIEGPDGKIKGPKFKMPSMSGPNISMPDVDFNLKGPKMKGDFDVSGPKIEGDVKAPKVDIEGPDVDIEGSGGFKMPKMKMPSFGIKGPKLEGPEMDVNLPKADIDIEGPEIDIKGPDGKIKDPKFKMPSISGPKISMPDVDINLKTSKVKGEVDVSVPKLAGDIKTPKVDIKGSGVDILGPEAGFKMPKVKMPSFGIKGAGLEGPDVDVHLPKAEIDIKAPKVDIEGPDVDVEGFEGGFEMPKIKMPSFGIRGPKVKLSPDVDVKLPK</sequence>
<keyword evidence="6" id="KW-1185">Reference proteome</keyword>
<reference evidence="5 6" key="1">
    <citation type="submission" date="2021-04" db="EMBL/GenBank/DDBJ databases">
        <authorList>
            <person name="De Guttry C."/>
            <person name="Zahm M."/>
            <person name="Klopp C."/>
            <person name="Cabau C."/>
            <person name="Louis A."/>
            <person name="Berthelot C."/>
            <person name="Parey E."/>
            <person name="Roest Crollius H."/>
            <person name="Montfort J."/>
            <person name="Robinson-Rechavi M."/>
            <person name="Bucao C."/>
            <person name="Bouchez O."/>
            <person name="Gislard M."/>
            <person name="Lluch J."/>
            <person name="Milhes M."/>
            <person name="Lampietro C."/>
            <person name="Lopez Roques C."/>
            <person name="Donnadieu C."/>
            <person name="Braasch I."/>
            <person name="Desvignes T."/>
            <person name="Postlethwait J."/>
            <person name="Bobe J."/>
            <person name="Wedekind C."/>
            <person name="Guiguen Y."/>
        </authorList>
    </citation>
    <scope>NUCLEOTIDE SEQUENCE [LARGE SCALE GENOMIC DNA]</scope>
    <source>
        <strain evidence="5">Cs_M1</strain>
        <tissue evidence="5">Blood</tissue>
    </source>
</reference>
<dbReference type="EMBL" id="JAGTTL010000030">
    <property type="protein sequence ID" value="KAK6297960.1"/>
    <property type="molecule type" value="Genomic_DNA"/>
</dbReference>
<comment type="caution">
    <text evidence="5">The sequence shown here is derived from an EMBL/GenBank/DDBJ whole genome shotgun (WGS) entry which is preliminary data.</text>
</comment>
<dbReference type="SUPFAM" id="SSF50156">
    <property type="entry name" value="PDZ domain-like"/>
    <property type="match status" value="1"/>
</dbReference>
<keyword evidence="2" id="KW-0539">Nucleus</keyword>
<dbReference type="PROSITE" id="PS50106">
    <property type="entry name" value="PDZ"/>
    <property type="match status" value="1"/>
</dbReference>
<feature type="region of interest" description="Disordered" evidence="3">
    <location>
        <begin position="151"/>
        <end position="172"/>
    </location>
</feature>
<proteinExistence type="predicted"/>
<dbReference type="InterPro" id="IPR036034">
    <property type="entry name" value="PDZ_sf"/>
</dbReference>
<gene>
    <name evidence="5" type="ORF">J4Q44_G00310150</name>
</gene>
<dbReference type="InterPro" id="IPR052082">
    <property type="entry name" value="Myelin_sheath_structural"/>
</dbReference>
<protein>
    <recommendedName>
        <fullName evidence="4">PDZ domain-containing protein</fullName>
    </recommendedName>
</protein>
<evidence type="ECO:0000313" key="6">
    <source>
        <dbReference type="Proteomes" id="UP001356427"/>
    </source>
</evidence>
<dbReference type="GO" id="GO:0043034">
    <property type="term" value="C:costamere"/>
    <property type="evidence" value="ECO:0007669"/>
    <property type="project" value="TreeGrafter"/>
</dbReference>
<dbReference type="Proteomes" id="UP001356427">
    <property type="component" value="Unassembled WGS sequence"/>
</dbReference>
<evidence type="ECO:0000256" key="1">
    <source>
        <dbReference type="ARBA" id="ARBA00004123"/>
    </source>
</evidence>
<accession>A0AAN8KZ16</accession>
<evidence type="ECO:0000256" key="3">
    <source>
        <dbReference type="SAM" id="MobiDB-lite"/>
    </source>
</evidence>
<feature type="region of interest" description="Disordered" evidence="3">
    <location>
        <begin position="1"/>
        <end position="29"/>
    </location>
</feature>
<dbReference type="GO" id="GO:0043484">
    <property type="term" value="P:regulation of RNA splicing"/>
    <property type="evidence" value="ECO:0007669"/>
    <property type="project" value="TreeGrafter"/>
</dbReference>
<dbReference type="PANTHER" id="PTHR23348">
    <property type="entry name" value="PERIAXIN/AHNAK"/>
    <property type="match status" value="1"/>
</dbReference>
<evidence type="ECO:0000259" key="4">
    <source>
        <dbReference type="PROSITE" id="PS50106"/>
    </source>
</evidence>
<feature type="region of interest" description="Disordered" evidence="3">
    <location>
        <begin position="195"/>
        <end position="227"/>
    </location>
</feature>
<evidence type="ECO:0000256" key="2">
    <source>
        <dbReference type="ARBA" id="ARBA00023242"/>
    </source>
</evidence>
<evidence type="ECO:0000313" key="5">
    <source>
        <dbReference type="EMBL" id="KAK6297960.1"/>
    </source>
</evidence>
<dbReference type="Gene3D" id="2.30.42.10">
    <property type="match status" value="1"/>
</dbReference>
<feature type="non-terminal residue" evidence="5">
    <location>
        <position position="1058"/>
    </location>
</feature>
<feature type="compositionally biased region" description="Polar residues" evidence="3">
    <location>
        <begin position="100"/>
        <end position="109"/>
    </location>
</feature>
<dbReference type="AlphaFoldDB" id="A0AAN8KZ16"/>
<name>A0AAN8KZ16_9TELE</name>
<feature type="domain" description="PDZ" evidence="4">
    <location>
        <begin position="9"/>
        <end position="76"/>
    </location>
</feature>
<feature type="compositionally biased region" description="Polar residues" evidence="3">
    <location>
        <begin position="201"/>
        <end position="213"/>
    </location>
</feature>
<dbReference type="PANTHER" id="PTHR23348:SF41">
    <property type="entry name" value="NEUROBLAST DIFFERENTIATION-ASSOCIATED PROTEIN AHNAK"/>
    <property type="match status" value="1"/>
</dbReference>